<evidence type="ECO:0008006" key="3">
    <source>
        <dbReference type="Google" id="ProtNLM"/>
    </source>
</evidence>
<organism evidence="1 2">
    <name type="scientific">Dreissena polymorpha</name>
    <name type="common">Zebra mussel</name>
    <name type="synonym">Mytilus polymorpha</name>
    <dbReference type="NCBI Taxonomy" id="45954"/>
    <lineage>
        <taxon>Eukaryota</taxon>
        <taxon>Metazoa</taxon>
        <taxon>Spiralia</taxon>
        <taxon>Lophotrochozoa</taxon>
        <taxon>Mollusca</taxon>
        <taxon>Bivalvia</taxon>
        <taxon>Autobranchia</taxon>
        <taxon>Heteroconchia</taxon>
        <taxon>Euheterodonta</taxon>
        <taxon>Imparidentia</taxon>
        <taxon>Neoheterodontei</taxon>
        <taxon>Myida</taxon>
        <taxon>Dreissenoidea</taxon>
        <taxon>Dreissenidae</taxon>
        <taxon>Dreissena</taxon>
    </lineage>
</organism>
<sequence>MNTVSVSRLWIGLDKPIFYSFVSPKLSLYNIEKDGSKKKSTKVINQNNYIFYCNTKLKRVFVQGDPEVGKSTFLAKLVIDWCNAVSLHTNDNNTTFSDADRLKEFQFRFHISLRDVIGKRDVIEMIKAQIIDNMYMGAKQTKQFELLQQILERDTCLVTMDGLNAWTDHLNQHVVPRIPSSHTNCVSIITTRPWKMAEERIKFSVIDRLLEIEGITDSEQLTKNIILSLQTGDKRTHTEFMTYVYERHFMHFLTSPLLQSLIVNVWMSETDVNGSLCEINCILLDLLLKKANAIEGSYKNGCSIECLSRTRYLMKQMKIVDALANSAFQFTFSSQKSLAFSEQELRKYLSKKHLQFCLQAGVLTARFKSVNVAQGPQFSFTHETVQEFLAALHIANSKQVLIEYFKPEHKCNVLEISQTVIYLYGLHCETANTLLDRLVVGDFLSDISHGLSLYIKHYQENVSVFQRDTYTMETVHKLKRNEMNYDGRCLAILVLFQRMVIAAFNEAKISGQTDIFLNCMDFAFNEYLLDSDSRALKELLIFNRSNVRSLILERNVLEVSEILSVMQQSKHSL</sequence>
<reference evidence="1" key="2">
    <citation type="submission" date="2020-11" db="EMBL/GenBank/DDBJ databases">
        <authorList>
            <person name="McCartney M.A."/>
            <person name="Auch B."/>
            <person name="Kono T."/>
            <person name="Mallez S."/>
            <person name="Becker A."/>
            <person name="Gohl D.M."/>
            <person name="Silverstein K.A.T."/>
            <person name="Koren S."/>
            <person name="Bechman K.B."/>
            <person name="Herman A."/>
            <person name="Abrahante J.E."/>
            <person name="Garbe J."/>
        </authorList>
    </citation>
    <scope>NUCLEOTIDE SEQUENCE</scope>
    <source>
        <strain evidence="1">Duluth1</strain>
        <tissue evidence="1">Whole animal</tissue>
    </source>
</reference>
<protein>
    <recommendedName>
        <fullName evidence="3">NACHT domain-containing protein</fullName>
    </recommendedName>
</protein>
<accession>A0A9D4ENI9</accession>
<dbReference type="Gene3D" id="3.40.50.300">
    <property type="entry name" value="P-loop containing nucleotide triphosphate hydrolases"/>
    <property type="match status" value="1"/>
</dbReference>
<evidence type="ECO:0000313" key="1">
    <source>
        <dbReference type="EMBL" id="KAH3783537.1"/>
    </source>
</evidence>
<keyword evidence="2" id="KW-1185">Reference proteome</keyword>
<reference evidence="1" key="1">
    <citation type="journal article" date="2019" name="bioRxiv">
        <title>The Genome of the Zebra Mussel, Dreissena polymorpha: A Resource for Invasive Species Research.</title>
        <authorList>
            <person name="McCartney M.A."/>
            <person name="Auch B."/>
            <person name="Kono T."/>
            <person name="Mallez S."/>
            <person name="Zhang Y."/>
            <person name="Obille A."/>
            <person name="Becker A."/>
            <person name="Abrahante J.E."/>
            <person name="Garbe J."/>
            <person name="Badalamenti J.P."/>
            <person name="Herman A."/>
            <person name="Mangelson H."/>
            <person name="Liachko I."/>
            <person name="Sullivan S."/>
            <person name="Sone E.D."/>
            <person name="Koren S."/>
            <person name="Silverstein K.A.T."/>
            <person name="Beckman K.B."/>
            <person name="Gohl D.M."/>
        </authorList>
    </citation>
    <scope>NUCLEOTIDE SEQUENCE</scope>
    <source>
        <strain evidence="1">Duluth1</strain>
        <tissue evidence="1">Whole animal</tissue>
    </source>
</reference>
<proteinExistence type="predicted"/>
<name>A0A9D4ENI9_DREPO</name>
<comment type="caution">
    <text evidence="1">The sequence shown here is derived from an EMBL/GenBank/DDBJ whole genome shotgun (WGS) entry which is preliminary data.</text>
</comment>
<dbReference type="AlphaFoldDB" id="A0A9D4ENI9"/>
<dbReference type="InterPro" id="IPR027417">
    <property type="entry name" value="P-loop_NTPase"/>
</dbReference>
<evidence type="ECO:0000313" key="2">
    <source>
        <dbReference type="Proteomes" id="UP000828390"/>
    </source>
</evidence>
<dbReference type="PANTHER" id="PTHR46312:SF2">
    <property type="entry name" value="NUCLEOTIDE-BINDING OLIGOMERIZATION DOMAIN-CONTAINING PROTEIN 2-LIKE"/>
    <property type="match status" value="1"/>
</dbReference>
<gene>
    <name evidence="1" type="ORF">DPMN_161476</name>
</gene>
<dbReference type="EMBL" id="JAIWYP010000008">
    <property type="protein sequence ID" value="KAH3783537.1"/>
    <property type="molecule type" value="Genomic_DNA"/>
</dbReference>
<dbReference type="PANTHER" id="PTHR46312">
    <property type="entry name" value="NACHT DOMAIN-CONTAINING PROTEIN"/>
    <property type="match status" value="1"/>
</dbReference>
<dbReference type="Proteomes" id="UP000828390">
    <property type="component" value="Unassembled WGS sequence"/>
</dbReference>